<evidence type="ECO:0000313" key="1">
    <source>
        <dbReference type="EMBL" id="AQS39797.1"/>
    </source>
</evidence>
<evidence type="ECO:0000313" key="2">
    <source>
        <dbReference type="Proteomes" id="UP000189545"/>
    </source>
</evidence>
<dbReference type="RefSeq" id="WP_077754650.1">
    <property type="nucleotide sequence ID" value="NZ_CP014782.1"/>
</dbReference>
<accession>A0A1S6HW43</accession>
<sequence>MGEWSEYFEDFPEENPSNYIDGTFNPRLAARISAQEHKQADANKAANAELNAMITKAKSDTKARSLLVTEGCPQCGLNELNTYKISDKFYLCECQDCGIYGKGTTHQIAFKSTSDAIGEFKDWREGSEY</sequence>
<protein>
    <submittedName>
        <fullName evidence="1">Uncharacterized protein</fullName>
    </submittedName>
</protein>
<organism evidence="1 2">
    <name type="scientific">Shewanella psychrophila</name>
    <dbReference type="NCBI Taxonomy" id="225848"/>
    <lineage>
        <taxon>Bacteria</taxon>
        <taxon>Pseudomonadati</taxon>
        <taxon>Pseudomonadota</taxon>
        <taxon>Gammaproteobacteria</taxon>
        <taxon>Alteromonadales</taxon>
        <taxon>Shewanellaceae</taxon>
        <taxon>Shewanella</taxon>
    </lineage>
</organism>
<dbReference type="AlphaFoldDB" id="A0A1S6HW43"/>
<dbReference type="STRING" id="225848.Sps_04714"/>
<dbReference type="EMBL" id="CP014782">
    <property type="protein sequence ID" value="AQS39797.1"/>
    <property type="molecule type" value="Genomic_DNA"/>
</dbReference>
<proteinExistence type="predicted"/>
<gene>
    <name evidence="1" type="ORF">Sps_04714</name>
</gene>
<dbReference type="OrthoDB" id="8779896at2"/>
<dbReference type="KEGG" id="spsw:Sps_04714"/>
<keyword evidence="2" id="KW-1185">Reference proteome</keyword>
<dbReference type="Proteomes" id="UP000189545">
    <property type="component" value="Chromosome"/>
</dbReference>
<name>A0A1S6HW43_9GAMM</name>
<reference evidence="1 2" key="1">
    <citation type="submission" date="2016-03" db="EMBL/GenBank/DDBJ databases">
        <title>Complete genome sequence of Shewanella psychrophila WP2, a deep sea bacterium isolated from west Pacific sediment.</title>
        <authorList>
            <person name="Xu G."/>
            <person name="Jian H."/>
        </authorList>
    </citation>
    <scope>NUCLEOTIDE SEQUENCE [LARGE SCALE GENOMIC DNA]</scope>
    <source>
        <strain evidence="1 2">WP2</strain>
    </source>
</reference>